<reference evidence="2" key="1">
    <citation type="submission" date="2018-08" db="EMBL/GenBank/DDBJ databases">
        <title>Identification of Burkholderia cepacia strains that express a Burkholderia pseudomallei-like capsular polysaccharide.</title>
        <authorList>
            <person name="Burtnick M.N."/>
            <person name="Vongsouvath M."/>
            <person name="Newton P."/>
            <person name="Wuthiekanun V."/>
            <person name="Limmathurotsakul D."/>
            <person name="Brett P.J."/>
            <person name="Chantratita N."/>
            <person name="Dance D.A."/>
        </authorList>
    </citation>
    <scope>NUCLEOTIDE SEQUENCE</scope>
    <source>
        <strain evidence="2">SBXCC001</strain>
    </source>
</reference>
<gene>
    <name evidence="2" type="ORF">C7S16_5503</name>
</gene>
<feature type="compositionally biased region" description="Basic residues" evidence="1">
    <location>
        <begin position="59"/>
        <end position="71"/>
    </location>
</feature>
<protein>
    <submittedName>
        <fullName evidence="2">Uncharacterized protein</fullName>
    </submittedName>
</protein>
<dbReference type="Proteomes" id="UP001272137">
    <property type="component" value="Unassembled WGS sequence"/>
</dbReference>
<dbReference type="AlphaFoldDB" id="A0AAW9CV39"/>
<feature type="region of interest" description="Disordered" evidence="1">
    <location>
        <begin position="32"/>
        <end position="82"/>
    </location>
</feature>
<name>A0AAW9CV39_BURTH</name>
<evidence type="ECO:0000313" key="3">
    <source>
        <dbReference type="Proteomes" id="UP001272137"/>
    </source>
</evidence>
<evidence type="ECO:0000256" key="1">
    <source>
        <dbReference type="SAM" id="MobiDB-lite"/>
    </source>
</evidence>
<comment type="caution">
    <text evidence="2">The sequence shown here is derived from an EMBL/GenBank/DDBJ whole genome shotgun (WGS) entry which is preliminary data.</text>
</comment>
<proteinExistence type="predicted"/>
<dbReference type="EMBL" id="QXCT01000001">
    <property type="protein sequence ID" value="MDW9252873.1"/>
    <property type="molecule type" value="Genomic_DNA"/>
</dbReference>
<sequence length="82" mass="9199">MGRRSPLRPPRAAAHAPARRALGSKRFVVPIFRSPGESAPPARLARARSPSRARPEPIRKRKRKPRARRFAARLSGRASTRE</sequence>
<organism evidence="2 3">
    <name type="scientific">Burkholderia thailandensis</name>
    <dbReference type="NCBI Taxonomy" id="57975"/>
    <lineage>
        <taxon>Bacteria</taxon>
        <taxon>Pseudomonadati</taxon>
        <taxon>Pseudomonadota</taxon>
        <taxon>Betaproteobacteria</taxon>
        <taxon>Burkholderiales</taxon>
        <taxon>Burkholderiaceae</taxon>
        <taxon>Burkholderia</taxon>
        <taxon>pseudomallei group</taxon>
    </lineage>
</organism>
<accession>A0AAW9CV39</accession>
<evidence type="ECO:0000313" key="2">
    <source>
        <dbReference type="EMBL" id="MDW9252873.1"/>
    </source>
</evidence>